<dbReference type="PANTHER" id="PTHR30528:SF0">
    <property type="entry name" value="CYTOPLASMIC PROTEIN"/>
    <property type="match status" value="1"/>
</dbReference>
<reference evidence="2" key="1">
    <citation type="submission" date="2017-08" db="EMBL/GenBank/DDBJ databases">
        <title>A dynamic microbial community with high functional redundancy inhabits the cold, oxic subseafloor aquifer.</title>
        <authorList>
            <person name="Tully B.J."/>
            <person name="Wheat C.G."/>
            <person name="Glazer B.T."/>
            <person name="Huber J.A."/>
        </authorList>
    </citation>
    <scope>NUCLEOTIDE SEQUENCE [LARGE SCALE GENOMIC DNA]</scope>
</reference>
<dbReference type="EMBL" id="NVWI01000011">
    <property type="protein sequence ID" value="PCJ39986.1"/>
    <property type="molecule type" value="Genomic_DNA"/>
</dbReference>
<evidence type="ECO:0000313" key="1">
    <source>
        <dbReference type="EMBL" id="PCJ39986.1"/>
    </source>
</evidence>
<accession>A0A2A5C9D8</accession>
<sequence length="396" mass="45868">MFKLSTKDARRLAIIQQGLHSSKPFGSGNNALLSCIERLGYIQIDTISVINRAHHHTFWTRIPSYQEQQLDALLLEREIMEYWSHAAAYLPMQDYRFCLPYMNAIAGGQKHWREPDKKMMKKVLERIRVEGPLMAKHFDPPKEKKGGSWWSWKPAKQALEQLFIEGKLMVSHRTGFHKVYDLAERVLPSGLDTRTPSKEEYERHLIQRSMQAHGLIAEQELSYLRKGMKPSIKAQLNEMLAANEIVLVEVDGKPYYSSPQIIQECSGQRINKMVSLLNPFDNAIIQRKRVAALFDFSYQMECYVPAVKRQFGYYCLPILYGAEIVGRLDPKADRKNKTFIIQNLFIEKEIADIDAFTRKLADKIQELSTFNGCEKIILKGKNSTEIHKQLENYLIN</sequence>
<evidence type="ECO:0000313" key="2">
    <source>
        <dbReference type="Proteomes" id="UP000228987"/>
    </source>
</evidence>
<organism evidence="1 2">
    <name type="scientific">SAR86 cluster bacterium</name>
    <dbReference type="NCBI Taxonomy" id="2030880"/>
    <lineage>
        <taxon>Bacteria</taxon>
        <taxon>Pseudomonadati</taxon>
        <taxon>Pseudomonadota</taxon>
        <taxon>Gammaproteobacteria</taxon>
        <taxon>SAR86 cluster</taxon>
    </lineage>
</organism>
<dbReference type="AlphaFoldDB" id="A0A2A5C9D8"/>
<dbReference type="PROSITE" id="PS51257">
    <property type="entry name" value="PROKAR_LIPOPROTEIN"/>
    <property type="match status" value="1"/>
</dbReference>
<dbReference type="PANTHER" id="PTHR30528">
    <property type="entry name" value="CYTOPLASMIC PROTEIN"/>
    <property type="match status" value="1"/>
</dbReference>
<dbReference type="InterPro" id="IPR009351">
    <property type="entry name" value="AlkZ-like"/>
</dbReference>
<evidence type="ECO:0008006" key="3">
    <source>
        <dbReference type="Google" id="ProtNLM"/>
    </source>
</evidence>
<name>A0A2A5C9D8_9GAMM</name>
<protein>
    <recommendedName>
        <fullName evidence="3">Winged helix-turn-helix domain-containing protein</fullName>
    </recommendedName>
</protein>
<gene>
    <name evidence="1" type="ORF">COA71_12495</name>
</gene>
<dbReference type="Pfam" id="PF06224">
    <property type="entry name" value="AlkZ-like"/>
    <property type="match status" value="1"/>
</dbReference>
<comment type="caution">
    <text evidence="1">The sequence shown here is derived from an EMBL/GenBank/DDBJ whole genome shotgun (WGS) entry which is preliminary data.</text>
</comment>
<dbReference type="Proteomes" id="UP000228987">
    <property type="component" value="Unassembled WGS sequence"/>
</dbReference>
<proteinExistence type="predicted"/>